<dbReference type="Proteomes" id="UP000323560">
    <property type="component" value="Plasmid unnamed1"/>
</dbReference>
<accession>A0AAP9JJ00</accession>
<proteinExistence type="predicted"/>
<dbReference type="KEGG" id="gti:FXF46_15735"/>
<evidence type="ECO:0000313" key="2">
    <source>
        <dbReference type="Proteomes" id="UP000323560"/>
    </source>
</evidence>
<geneLocation type="plasmid" evidence="1 2">
    <name>unnamed1</name>
</geneLocation>
<organism evidence="1 2">
    <name type="scientific">Gluconobacter thailandicus</name>
    <dbReference type="NCBI Taxonomy" id="257438"/>
    <lineage>
        <taxon>Bacteria</taxon>
        <taxon>Pseudomonadati</taxon>
        <taxon>Pseudomonadota</taxon>
        <taxon>Alphaproteobacteria</taxon>
        <taxon>Acetobacterales</taxon>
        <taxon>Acetobacteraceae</taxon>
        <taxon>Gluconobacter</taxon>
    </lineage>
</organism>
<dbReference type="EMBL" id="CP043044">
    <property type="protein sequence ID" value="QEH97757.1"/>
    <property type="molecule type" value="Genomic_DNA"/>
</dbReference>
<gene>
    <name evidence="1" type="ORF">FXF46_15735</name>
</gene>
<name>A0AAP9JJ00_GLUTH</name>
<sequence length="79" mass="8397">MSHISDNEVNEIAKKIVKAGEASYPPGAFEKAFGSTALQLAGEGYQMRLAPAVQALGFEIALKPFPSGEGCRVQKTKSK</sequence>
<reference evidence="1 2" key="1">
    <citation type="submission" date="2019-08" db="EMBL/GenBank/DDBJ databases">
        <title>Gluconobacter frateurii HD924 genome.</title>
        <authorList>
            <person name="Liu Y."/>
            <person name="Zhang P."/>
        </authorList>
    </citation>
    <scope>NUCLEOTIDE SEQUENCE [LARGE SCALE GENOMIC DNA]</scope>
    <source>
        <strain evidence="1 2">HD924</strain>
        <plasmid evidence="1 2">unnamed1</plasmid>
    </source>
</reference>
<evidence type="ECO:0000313" key="1">
    <source>
        <dbReference type="EMBL" id="QEH97757.1"/>
    </source>
</evidence>
<protein>
    <submittedName>
        <fullName evidence="1">Uncharacterized protein</fullName>
    </submittedName>
</protein>
<keyword evidence="1" id="KW-0614">Plasmid</keyword>
<dbReference type="RefSeq" id="WP_061509863.1">
    <property type="nucleotide sequence ID" value="NZ_CP043044.1"/>
</dbReference>
<dbReference type="AlphaFoldDB" id="A0AAP9JJ00"/>